<dbReference type="EnsemblBacteria" id="ABF42617">
    <property type="protein sequence ID" value="ABF42617"/>
    <property type="gene ID" value="Acid345_3616"/>
</dbReference>
<dbReference type="eggNOG" id="ENOG50330YQ">
    <property type="taxonomic scope" value="Bacteria"/>
</dbReference>
<protein>
    <submittedName>
        <fullName evidence="1">Uncharacterized protein</fullName>
    </submittedName>
</protein>
<evidence type="ECO:0000313" key="2">
    <source>
        <dbReference type="Proteomes" id="UP000002432"/>
    </source>
</evidence>
<dbReference type="AlphaFoldDB" id="Q1IKI3"/>
<proteinExistence type="predicted"/>
<sequence>MSVLEPVVDVVLVPSGTILAQKGDSPAVEIHADNRVFLLTLKITEAIEQEYIELWLQGSADGTTWATTPLATLPQHFYTGEYPTLIDLSADKATKFVRVHWEVLRWGRSELTPRFVCGITFKQVPPDLLRLSS</sequence>
<dbReference type="KEGG" id="aba:Acid345_3616"/>
<dbReference type="STRING" id="204669.Acid345_3616"/>
<dbReference type="HOGENOM" id="CLU_1903939_0_0_0"/>
<evidence type="ECO:0000313" key="1">
    <source>
        <dbReference type="EMBL" id="ABF42617.1"/>
    </source>
</evidence>
<dbReference type="EMBL" id="CP000360">
    <property type="protein sequence ID" value="ABF42617.1"/>
    <property type="molecule type" value="Genomic_DNA"/>
</dbReference>
<name>Q1IKI3_KORVE</name>
<keyword evidence="2" id="KW-1185">Reference proteome</keyword>
<accession>Q1IKI3</accession>
<dbReference type="OrthoDB" id="129333at2"/>
<reference evidence="1 2" key="1">
    <citation type="journal article" date="2009" name="Appl. Environ. Microbiol.">
        <title>Three genomes from the phylum Acidobacteria provide insight into the lifestyles of these microorganisms in soils.</title>
        <authorList>
            <person name="Ward N.L."/>
            <person name="Challacombe J.F."/>
            <person name="Janssen P.H."/>
            <person name="Henrissat B."/>
            <person name="Coutinho P.M."/>
            <person name="Wu M."/>
            <person name="Xie G."/>
            <person name="Haft D.H."/>
            <person name="Sait M."/>
            <person name="Badger J."/>
            <person name="Barabote R.D."/>
            <person name="Bradley B."/>
            <person name="Brettin T.S."/>
            <person name="Brinkac L.M."/>
            <person name="Bruce D."/>
            <person name="Creasy T."/>
            <person name="Daugherty S.C."/>
            <person name="Davidsen T.M."/>
            <person name="DeBoy R.T."/>
            <person name="Detter J.C."/>
            <person name="Dodson R.J."/>
            <person name="Durkin A.S."/>
            <person name="Ganapathy A."/>
            <person name="Gwinn-Giglio M."/>
            <person name="Han C.S."/>
            <person name="Khouri H."/>
            <person name="Kiss H."/>
            <person name="Kothari S.P."/>
            <person name="Madupu R."/>
            <person name="Nelson K.E."/>
            <person name="Nelson W.C."/>
            <person name="Paulsen I."/>
            <person name="Penn K."/>
            <person name="Ren Q."/>
            <person name="Rosovitz M.J."/>
            <person name="Selengut J.D."/>
            <person name="Shrivastava S."/>
            <person name="Sullivan S.A."/>
            <person name="Tapia R."/>
            <person name="Thompson L.S."/>
            <person name="Watkins K.L."/>
            <person name="Yang Q."/>
            <person name="Yu C."/>
            <person name="Zafar N."/>
            <person name="Zhou L."/>
            <person name="Kuske C.R."/>
        </authorList>
    </citation>
    <scope>NUCLEOTIDE SEQUENCE [LARGE SCALE GENOMIC DNA]</scope>
    <source>
        <strain evidence="1 2">Ellin345</strain>
    </source>
</reference>
<organism evidence="1 2">
    <name type="scientific">Koribacter versatilis (strain Ellin345)</name>
    <dbReference type="NCBI Taxonomy" id="204669"/>
    <lineage>
        <taxon>Bacteria</taxon>
        <taxon>Pseudomonadati</taxon>
        <taxon>Acidobacteriota</taxon>
        <taxon>Terriglobia</taxon>
        <taxon>Terriglobales</taxon>
        <taxon>Candidatus Korobacteraceae</taxon>
        <taxon>Candidatus Korobacter</taxon>
    </lineage>
</organism>
<gene>
    <name evidence="1" type="ordered locus">Acid345_3616</name>
</gene>
<dbReference type="Proteomes" id="UP000002432">
    <property type="component" value="Chromosome"/>
</dbReference>
<dbReference type="RefSeq" id="WP_011524416.1">
    <property type="nucleotide sequence ID" value="NC_008009.1"/>
</dbReference>